<evidence type="ECO:0000256" key="2">
    <source>
        <dbReference type="ARBA" id="ARBA00023315"/>
    </source>
</evidence>
<keyword evidence="5" id="KW-1185">Reference proteome</keyword>
<comment type="caution">
    <text evidence="4">The sequence shown here is derived from an EMBL/GenBank/DDBJ whole genome shotgun (WGS) entry which is preliminary data.</text>
</comment>
<dbReference type="PANTHER" id="PTHR43877">
    <property type="entry name" value="AMINOALKYLPHOSPHONATE N-ACETYLTRANSFERASE-RELATED-RELATED"/>
    <property type="match status" value="1"/>
</dbReference>
<organism evidence="4 5">
    <name type="scientific">Phenylobacterium glaciei</name>
    <dbReference type="NCBI Taxonomy" id="2803784"/>
    <lineage>
        <taxon>Bacteria</taxon>
        <taxon>Pseudomonadati</taxon>
        <taxon>Pseudomonadota</taxon>
        <taxon>Alphaproteobacteria</taxon>
        <taxon>Caulobacterales</taxon>
        <taxon>Caulobacteraceae</taxon>
        <taxon>Phenylobacterium</taxon>
    </lineage>
</organism>
<dbReference type="PANTHER" id="PTHR43877:SF2">
    <property type="entry name" value="AMINOALKYLPHOSPHONATE N-ACETYLTRANSFERASE-RELATED"/>
    <property type="match status" value="1"/>
</dbReference>
<dbReference type="InterPro" id="IPR016181">
    <property type="entry name" value="Acyl_CoA_acyltransferase"/>
</dbReference>
<reference evidence="4" key="1">
    <citation type="submission" date="2021-04" db="EMBL/GenBank/DDBJ databases">
        <title>Draft genome assembly of strain Phenylobacterium sp. 20VBR1 using MiniION and Illumina platforms.</title>
        <authorList>
            <person name="Thomas F.A."/>
            <person name="Krishnan K.P."/>
            <person name="Sinha R.K."/>
        </authorList>
    </citation>
    <scope>NUCLEOTIDE SEQUENCE</scope>
    <source>
        <strain evidence="4">20VBR1</strain>
    </source>
</reference>
<dbReference type="Pfam" id="PF00583">
    <property type="entry name" value="Acetyltransf_1"/>
    <property type="match status" value="1"/>
</dbReference>
<dbReference type="GO" id="GO:0016747">
    <property type="term" value="F:acyltransferase activity, transferring groups other than amino-acyl groups"/>
    <property type="evidence" value="ECO:0007669"/>
    <property type="project" value="InterPro"/>
</dbReference>
<dbReference type="InterPro" id="IPR050832">
    <property type="entry name" value="Bact_Acetyltransf"/>
</dbReference>
<dbReference type="CDD" id="cd04301">
    <property type="entry name" value="NAT_SF"/>
    <property type="match status" value="1"/>
</dbReference>
<evidence type="ECO:0000313" key="4">
    <source>
        <dbReference type="EMBL" id="MBR7621042.1"/>
    </source>
</evidence>
<dbReference type="EMBL" id="JAGSGD010000001">
    <property type="protein sequence ID" value="MBR7621042.1"/>
    <property type="molecule type" value="Genomic_DNA"/>
</dbReference>
<keyword evidence="2" id="KW-0012">Acyltransferase</keyword>
<name>A0A941D357_9CAUL</name>
<dbReference type="RefSeq" id="WP_215341875.1">
    <property type="nucleotide sequence ID" value="NZ_JAGSGD010000001.1"/>
</dbReference>
<dbReference type="PROSITE" id="PS51186">
    <property type="entry name" value="GNAT"/>
    <property type="match status" value="1"/>
</dbReference>
<dbReference type="Gene3D" id="3.40.630.30">
    <property type="match status" value="1"/>
</dbReference>
<evidence type="ECO:0000259" key="3">
    <source>
        <dbReference type="PROSITE" id="PS51186"/>
    </source>
</evidence>
<gene>
    <name evidence="4" type="ORF">JKL49_16740</name>
</gene>
<sequence length="154" mass="16651">MTTTLALEDPRDPAVAAMIAELVIDLEDLYPEDEDDAPAPWTLDSLAAFGAFLVARIDGQPAACGGLAPMEGPQALEIVRMYVRPAHRGAGLADQILAALEAAARTKGAQTLLLRCGPRQPAALRVYERNGYVRRAAFAQHREHETNVFMEKGL</sequence>
<proteinExistence type="predicted"/>
<evidence type="ECO:0000256" key="1">
    <source>
        <dbReference type="ARBA" id="ARBA00022679"/>
    </source>
</evidence>
<protein>
    <submittedName>
        <fullName evidence="4">GNAT family N-acetyltransferase</fullName>
    </submittedName>
</protein>
<dbReference type="InterPro" id="IPR000182">
    <property type="entry name" value="GNAT_dom"/>
</dbReference>
<evidence type="ECO:0000313" key="5">
    <source>
        <dbReference type="Proteomes" id="UP000622580"/>
    </source>
</evidence>
<feature type="domain" description="N-acetyltransferase" evidence="3">
    <location>
        <begin position="13"/>
        <end position="154"/>
    </location>
</feature>
<keyword evidence="1" id="KW-0808">Transferase</keyword>
<dbReference type="SUPFAM" id="SSF55729">
    <property type="entry name" value="Acyl-CoA N-acyltransferases (Nat)"/>
    <property type="match status" value="1"/>
</dbReference>
<dbReference type="Proteomes" id="UP000622580">
    <property type="component" value="Unassembled WGS sequence"/>
</dbReference>
<dbReference type="AlphaFoldDB" id="A0A941D357"/>
<accession>A0A941D357</accession>